<sequence>LLTLLLELPELPEPSLDRPYRASGWNGQVPKMQSMFARFSSNRSTRTTSSKANLASPLSVATAPAFRARRSL</sequence>
<protein>
    <submittedName>
        <fullName evidence="1">Uncharacterized protein</fullName>
    </submittedName>
</protein>
<reference evidence="2" key="1">
    <citation type="journal article" date="2023" name="Commun. Biol.">
        <title>Genome analysis of Parmales, the sister group of diatoms, reveals the evolutionary specialization of diatoms from phago-mixotrophs to photoautotrophs.</title>
        <authorList>
            <person name="Ban H."/>
            <person name="Sato S."/>
            <person name="Yoshikawa S."/>
            <person name="Yamada K."/>
            <person name="Nakamura Y."/>
            <person name="Ichinomiya M."/>
            <person name="Sato N."/>
            <person name="Blanc-Mathieu R."/>
            <person name="Endo H."/>
            <person name="Kuwata A."/>
            <person name="Ogata H."/>
        </authorList>
    </citation>
    <scope>NUCLEOTIDE SEQUENCE [LARGE SCALE GENOMIC DNA]</scope>
    <source>
        <strain evidence="2">NIES 3701</strain>
    </source>
</reference>
<comment type="caution">
    <text evidence="1">The sequence shown here is derived from an EMBL/GenBank/DDBJ whole genome shotgun (WGS) entry which is preliminary data.</text>
</comment>
<evidence type="ECO:0000313" key="1">
    <source>
        <dbReference type="EMBL" id="GMI02767.1"/>
    </source>
</evidence>
<evidence type="ECO:0000313" key="2">
    <source>
        <dbReference type="Proteomes" id="UP001165085"/>
    </source>
</evidence>
<dbReference type="AlphaFoldDB" id="A0A9W7CA33"/>
<dbReference type="Proteomes" id="UP001165085">
    <property type="component" value="Unassembled WGS sequence"/>
</dbReference>
<keyword evidence="2" id="KW-1185">Reference proteome</keyword>
<dbReference type="EMBL" id="BRXY01000633">
    <property type="protein sequence ID" value="GMI02767.1"/>
    <property type="molecule type" value="Genomic_DNA"/>
</dbReference>
<accession>A0A9W7CA33</accession>
<feature type="non-terminal residue" evidence="1">
    <location>
        <position position="1"/>
    </location>
</feature>
<organism evidence="1 2">
    <name type="scientific">Triparma strigata</name>
    <dbReference type="NCBI Taxonomy" id="1606541"/>
    <lineage>
        <taxon>Eukaryota</taxon>
        <taxon>Sar</taxon>
        <taxon>Stramenopiles</taxon>
        <taxon>Ochrophyta</taxon>
        <taxon>Bolidophyceae</taxon>
        <taxon>Parmales</taxon>
        <taxon>Triparmaceae</taxon>
        <taxon>Triparma</taxon>
    </lineage>
</organism>
<gene>
    <name evidence="1" type="ORF">TrST_g5882</name>
</gene>
<proteinExistence type="predicted"/>
<name>A0A9W7CA33_9STRA</name>